<protein>
    <submittedName>
        <fullName evidence="2">Uncharacterized protein</fullName>
    </submittedName>
</protein>
<evidence type="ECO:0000313" key="2">
    <source>
        <dbReference type="EMBL" id="SFK06839.1"/>
    </source>
</evidence>
<sequence>MEKHKSKILFLAGLFLFLVTYIAISRFQLGLNFAVASENTDQENPASYERGEINGVRLS</sequence>
<accession>A0A1I3WI09</accession>
<feature type="region of interest" description="Disordered" evidence="1">
    <location>
        <begin position="39"/>
        <end position="59"/>
    </location>
</feature>
<organism evidence="2 3">
    <name type="scientific">Paraburkholderia megapolitana</name>
    <dbReference type="NCBI Taxonomy" id="420953"/>
    <lineage>
        <taxon>Bacteria</taxon>
        <taxon>Pseudomonadati</taxon>
        <taxon>Pseudomonadota</taxon>
        <taxon>Betaproteobacteria</taxon>
        <taxon>Burkholderiales</taxon>
        <taxon>Burkholderiaceae</taxon>
        <taxon>Paraburkholderia</taxon>
    </lineage>
</organism>
<evidence type="ECO:0000313" key="3">
    <source>
        <dbReference type="Proteomes" id="UP000199548"/>
    </source>
</evidence>
<name>A0A1I3WI09_9BURK</name>
<gene>
    <name evidence="2" type="ORF">SAMN05192543_1231</name>
</gene>
<feature type="non-terminal residue" evidence="2">
    <location>
        <position position="59"/>
    </location>
</feature>
<reference evidence="2 3" key="1">
    <citation type="submission" date="2016-10" db="EMBL/GenBank/DDBJ databases">
        <authorList>
            <person name="de Groot N.N."/>
        </authorList>
    </citation>
    <scope>NUCLEOTIDE SEQUENCE [LARGE SCALE GENOMIC DNA]</scope>
    <source>
        <strain evidence="2 3">LMG 23650</strain>
    </source>
</reference>
<evidence type="ECO:0000256" key="1">
    <source>
        <dbReference type="SAM" id="MobiDB-lite"/>
    </source>
</evidence>
<proteinExistence type="predicted"/>
<dbReference type="Proteomes" id="UP000199548">
    <property type="component" value="Unassembled WGS sequence"/>
</dbReference>
<keyword evidence="3" id="KW-1185">Reference proteome</keyword>
<dbReference type="AlphaFoldDB" id="A0A1I3WI09"/>
<dbReference type="EMBL" id="FOQU01000023">
    <property type="protein sequence ID" value="SFK06839.1"/>
    <property type="molecule type" value="Genomic_DNA"/>
</dbReference>